<dbReference type="Proteomes" id="UP000054342">
    <property type="component" value="Unassembled WGS sequence"/>
</dbReference>
<dbReference type="Gene3D" id="3.40.50.720">
    <property type="entry name" value="NAD(P)-binding Rossmann-like Domain"/>
    <property type="match status" value="1"/>
</dbReference>
<evidence type="ECO:0000313" key="4">
    <source>
        <dbReference type="Proteomes" id="UP000054342"/>
    </source>
</evidence>
<keyword evidence="2" id="KW-0560">Oxidoreductase</keyword>
<evidence type="ECO:0000256" key="2">
    <source>
        <dbReference type="ARBA" id="ARBA00023002"/>
    </source>
</evidence>
<dbReference type="HOGENOM" id="CLU_010194_2_11_1"/>
<proteinExistence type="inferred from homology"/>
<sequence length="253" mass="27110">MSAGSVIIVTGASAGIGAAIVDKLLQQDAKVVLVDIAEEPLKNRQAKHGAESVKYVVGDVSKDETNFQAIKVAMDTWGKLDALALNAGIMAPVKRVCDVASSEWTRIFNINVVSQISMLTAAIPHLRKSKGKVIFTSSDAGEKPTFAAWGAYGATKAAVNYLIKVLTLEEPDITAVGLYPGVVNTPLVQGIFKGDYNSGMSAEELQIYTDFVKPRLVEAYQPGSVIANLALTAPRSLSGEILFWDDEKFSAYR</sequence>
<evidence type="ECO:0000256" key="1">
    <source>
        <dbReference type="ARBA" id="ARBA00006484"/>
    </source>
</evidence>
<evidence type="ECO:0000313" key="3">
    <source>
        <dbReference type="EMBL" id="KIW50061.1"/>
    </source>
</evidence>
<dbReference type="EMBL" id="KN847323">
    <property type="protein sequence ID" value="KIW50061.1"/>
    <property type="molecule type" value="Genomic_DNA"/>
</dbReference>
<dbReference type="PANTHER" id="PTHR43008">
    <property type="entry name" value="BENZIL REDUCTASE"/>
    <property type="match status" value="1"/>
</dbReference>
<reference evidence="3 4" key="1">
    <citation type="submission" date="2015-01" db="EMBL/GenBank/DDBJ databases">
        <title>The Genome Sequence of Exophiala xenobiotica CBS118157.</title>
        <authorList>
            <consortium name="The Broad Institute Genomics Platform"/>
            <person name="Cuomo C."/>
            <person name="de Hoog S."/>
            <person name="Gorbushina A."/>
            <person name="Stielow B."/>
            <person name="Teixiera M."/>
            <person name="Abouelleil A."/>
            <person name="Chapman S.B."/>
            <person name="Priest M."/>
            <person name="Young S.K."/>
            <person name="Wortman J."/>
            <person name="Nusbaum C."/>
            <person name="Birren B."/>
        </authorList>
    </citation>
    <scope>NUCLEOTIDE SEQUENCE [LARGE SCALE GENOMIC DNA]</scope>
    <source>
        <strain evidence="3 4">CBS 118157</strain>
    </source>
</reference>
<dbReference type="PRINTS" id="PR00081">
    <property type="entry name" value="GDHRDH"/>
</dbReference>
<organism evidence="3 4">
    <name type="scientific">Exophiala xenobiotica</name>
    <dbReference type="NCBI Taxonomy" id="348802"/>
    <lineage>
        <taxon>Eukaryota</taxon>
        <taxon>Fungi</taxon>
        <taxon>Dikarya</taxon>
        <taxon>Ascomycota</taxon>
        <taxon>Pezizomycotina</taxon>
        <taxon>Eurotiomycetes</taxon>
        <taxon>Chaetothyriomycetidae</taxon>
        <taxon>Chaetothyriales</taxon>
        <taxon>Herpotrichiellaceae</taxon>
        <taxon>Exophiala</taxon>
    </lineage>
</organism>
<dbReference type="InterPro" id="IPR036291">
    <property type="entry name" value="NAD(P)-bd_dom_sf"/>
</dbReference>
<dbReference type="OrthoDB" id="4109642at2759"/>
<protein>
    <submittedName>
        <fullName evidence="3">Uncharacterized protein</fullName>
    </submittedName>
</protein>
<dbReference type="InterPro" id="IPR002347">
    <property type="entry name" value="SDR_fam"/>
</dbReference>
<dbReference type="AlphaFoldDB" id="A0A0D2BD46"/>
<dbReference type="RefSeq" id="XP_013310645.1">
    <property type="nucleotide sequence ID" value="XM_013455191.1"/>
</dbReference>
<dbReference type="GeneID" id="25333591"/>
<keyword evidence="4" id="KW-1185">Reference proteome</keyword>
<comment type="similarity">
    <text evidence="1">Belongs to the short-chain dehydrogenases/reductases (SDR) family.</text>
</comment>
<name>A0A0D2BD46_9EURO</name>
<dbReference type="GO" id="GO:0050664">
    <property type="term" value="F:oxidoreductase activity, acting on NAD(P)H, oxygen as acceptor"/>
    <property type="evidence" value="ECO:0007669"/>
    <property type="project" value="TreeGrafter"/>
</dbReference>
<dbReference type="Pfam" id="PF00106">
    <property type="entry name" value="adh_short"/>
    <property type="match status" value="1"/>
</dbReference>
<dbReference type="GO" id="GO:0016616">
    <property type="term" value="F:oxidoreductase activity, acting on the CH-OH group of donors, NAD or NADP as acceptor"/>
    <property type="evidence" value="ECO:0007669"/>
    <property type="project" value="UniProtKB-ARBA"/>
</dbReference>
<dbReference type="SUPFAM" id="SSF51735">
    <property type="entry name" value="NAD(P)-binding Rossmann-fold domains"/>
    <property type="match status" value="1"/>
</dbReference>
<dbReference type="STRING" id="348802.A0A0D2BD46"/>
<accession>A0A0D2BD46</accession>
<dbReference type="PANTHER" id="PTHR43008:SF8">
    <property type="entry name" value="BENZIL REDUCTASE ((S)-BENZOIN FORMING) IRC24"/>
    <property type="match status" value="1"/>
</dbReference>
<gene>
    <name evidence="3" type="ORF">PV05_11683</name>
</gene>